<dbReference type="InterPro" id="IPR011006">
    <property type="entry name" value="CheY-like_superfamily"/>
</dbReference>
<gene>
    <name evidence="5" type="ORF">GCM10022281_06080</name>
</gene>
<comment type="caution">
    <text evidence="5">The sequence shown here is derived from an EMBL/GenBank/DDBJ whole genome shotgun (WGS) entry which is preliminary data.</text>
</comment>
<keyword evidence="1 3" id="KW-0597">Phosphoprotein</keyword>
<dbReference type="RefSeq" id="WP_344695524.1">
    <property type="nucleotide sequence ID" value="NZ_BAABBR010000001.1"/>
</dbReference>
<dbReference type="Gene3D" id="1.10.10.10">
    <property type="entry name" value="Winged helix-like DNA-binding domain superfamily/Winged helix DNA-binding domain"/>
    <property type="match status" value="1"/>
</dbReference>
<dbReference type="PRINTS" id="PR00038">
    <property type="entry name" value="HTHLUXR"/>
</dbReference>
<evidence type="ECO:0000313" key="5">
    <source>
        <dbReference type="EMBL" id="GAA4029666.1"/>
    </source>
</evidence>
<dbReference type="InterPro" id="IPR001789">
    <property type="entry name" value="Sig_transdc_resp-reg_receiver"/>
</dbReference>
<keyword evidence="6" id="KW-1185">Reference proteome</keyword>
<protein>
    <submittedName>
        <fullName evidence="5">Response regulator transcription factor</fullName>
    </submittedName>
</protein>
<organism evidence="5 6">
    <name type="scientific">Sphingomonas rosea</name>
    <dbReference type="NCBI Taxonomy" id="335605"/>
    <lineage>
        <taxon>Bacteria</taxon>
        <taxon>Pseudomonadati</taxon>
        <taxon>Pseudomonadota</taxon>
        <taxon>Alphaproteobacteria</taxon>
        <taxon>Sphingomonadales</taxon>
        <taxon>Sphingomonadaceae</taxon>
        <taxon>Sphingomonas</taxon>
    </lineage>
</organism>
<dbReference type="SMART" id="SM00421">
    <property type="entry name" value="HTH_LUXR"/>
    <property type="match status" value="1"/>
</dbReference>
<name>A0ABP7TQB7_9SPHN</name>
<evidence type="ECO:0000256" key="2">
    <source>
        <dbReference type="ARBA" id="ARBA00023125"/>
    </source>
</evidence>
<dbReference type="InterPro" id="IPR016032">
    <property type="entry name" value="Sig_transdc_resp-reg_C-effctor"/>
</dbReference>
<proteinExistence type="predicted"/>
<dbReference type="Proteomes" id="UP001424459">
    <property type="component" value="Unassembled WGS sequence"/>
</dbReference>
<evidence type="ECO:0000256" key="1">
    <source>
        <dbReference type="ARBA" id="ARBA00022553"/>
    </source>
</evidence>
<sequence>MKLLVVDDHEMLRDALCAYLRNDPDFTVAEAEDVPSALRTIRREGGFDIVLLDFQLPGMDGLDGLREVVSANGGRPVALFSGTANADVGAAALRCGAAAFLSKTMPLEELKIELRNLATAGPSRWAPAGPEAAAPTVQLSPRQQQVLEGIRSGRSSADLARDLGLNEATVRMTMKLLFAKLRVDDQARTAC</sequence>
<dbReference type="CDD" id="cd17535">
    <property type="entry name" value="REC_NarL-like"/>
    <property type="match status" value="1"/>
</dbReference>
<accession>A0ABP7TQB7</accession>
<dbReference type="PANTHER" id="PTHR45566:SF1">
    <property type="entry name" value="HTH-TYPE TRANSCRIPTIONAL REGULATOR YHJB-RELATED"/>
    <property type="match status" value="1"/>
</dbReference>
<reference evidence="6" key="1">
    <citation type="journal article" date="2019" name="Int. J. Syst. Evol. Microbiol.">
        <title>The Global Catalogue of Microorganisms (GCM) 10K type strain sequencing project: providing services to taxonomists for standard genome sequencing and annotation.</title>
        <authorList>
            <consortium name="The Broad Institute Genomics Platform"/>
            <consortium name="The Broad Institute Genome Sequencing Center for Infectious Disease"/>
            <person name="Wu L."/>
            <person name="Ma J."/>
        </authorList>
    </citation>
    <scope>NUCLEOTIDE SEQUENCE [LARGE SCALE GENOMIC DNA]</scope>
    <source>
        <strain evidence="6">JCM 17564</strain>
    </source>
</reference>
<evidence type="ECO:0000256" key="3">
    <source>
        <dbReference type="PROSITE-ProRule" id="PRU00169"/>
    </source>
</evidence>
<dbReference type="PROSITE" id="PS50110">
    <property type="entry name" value="RESPONSE_REGULATORY"/>
    <property type="match status" value="1"/>
</dbReference>
<evidence type="ECO:0000259" key="4">
    <source>
        <dbReference type="PROSITE" id="PS50110"/>
    </source>
</evidence>
<dbReference type="SUPFAM" id="SSF46894">
    <property type="entry name" value="C-terminal effector domain of the bipartite response regulators"/>
    <property type="match status" value="1"/>
</dbReference>
<dbReference type="InterPro" id="IPR051015">
    <property type="entry name" value="EvgA-like"/>
</dbReference>
<dbReference type="InterPro" id="IPR000792">
    <property type="entry name" value="Tscrpt_reg_LuxR_C"/>
</dbReference>
<dbReference type="SMART" id="SM00448">
    <property type="entry name" value="REC"/>
    <property type="match status" value="1"/>
</dbReference>
<dbReference type="EMBL" id="BAABBR010000001">
    <property type="protein sequence ID" value="GAA4029666.1"/>
    <property type="molecule type" value="Genomic_DNA"/>
</dbReference>
<evidence type="ECO:0000313" key="6">
    <source>
        <dbReference type="Proteomes" id="UP001424459"/>
    </source>
</evidence>
<dbReference type="InterPro" id="IPR036388">
    <property type="entry name" value="WH-like_DNA-bd_sf"/>
</dbReference>
<dbReference type="Gene3D" id="3.40.50.2300">
    <property type="match status" value="1"/>
</dbReference>
<dbReference type="SUPFAM" id="SSF52172">
    <property type="entry name" value="CheY-like"/>
    <property type="match status" value="1"/>
</dbReference>
<feature type="modified residue" description="4-aspartylphosphate" evidence="3">
    <location>
        <position position="53"/>
    </location>
</feature>
<dbReference type="InterPro" id="IPR058245">
    <property type="entry name" value="NreC/VraR/RcsB-like_REC"/>
</dbReference>
<dbReference type="Pfam" id="PF00196">
    <property type="entry name" value="GerE"/>
    <property type="match status" value="1"/>
</dbReference>
<dbReference type="Pfam" id="PF00072">
    <property type="entry name" value="Response_reg"/>
    <property type="match status" value="1"/>
</dbReference>
<feature type="domain" description="Response regulatory" evidence="4">
    <location>
        <begin position="2"/>
        <end position="118"/>
    </location>
</feature>
<dbReference type="PANTHER" id="PTHR45566">
    <property type="entry name" value="HTH-TYPE TRANSCRIPTIONAL REGULATOR YHJB-RELATED"/>
    <property type="match status" value="1"/>
</dbReference>
<keyword evidence="2" id="KW-0238">DNA-binding</keyword>